<feature type="domain" description="Rubrerythrin diiron-binding" evidence="1">
    <location>
        <begin position="10"/>
        <end position="154"/>
    </location>
</feature>
<dbReference type="EMBL" id="WJJP01000427">
    <property type="protein sequence ID" value="MBD3325542.1"/>
    <property type="molecule type" value="Genomic_DNA"/>
</dbReference>
<organism evidence="2 3">
    <name type="scientific">candidate division KSB3 bacterium</name>
    <dbReference type="NCBI Taxonomy" id="2044937"/>
    <lineage>
        <taxon>Bacteria</taxon>
        <taxon>candidate division KSB3</taxon>
    </lineage>
</organism>
<dbReference type="GO" id="GO:0046872">
    <property type="term" value="F:metal ion binding"/>
    <property type="evidence" value="ECO:0007669"/>
    <property type="project" value="InterPro"/>
</dbReference>
<dbReference type="GO" id="GO:0016491">
    <property type="term" value="F:oxidoreductase activity"/>
    <property type="evidence" value="ECO:0007669"/>
    <property type="project" value="InterPro"/>
</dbReference>
<comment type="caution">
    <text evidence="2">The sequence shown here is derived from an EMBL/GenBank/DDBJ whole genome shotgun (WGS) entry which is preliminary data.</text>
</comment>
<evidence type="ECO:0000313" key="3">
    <source>
        <dbReference type="Proteomes" id="UP000649604"/>
    </source>
</evidence>
<dbReference type="InterPro" id="IPR012347">
    <property type="entry name" value="Ferritin-like"/>
</dbReference>
<dbReference type="InterPro" id="IPR003251">
    <property type="entry name" value="Rr_diiron-bd_dom"/>
</dbReference>
<dbReference type="AlphaFoldDB" id="A0A9D5Q6S4"/>
<accession>A0A9D5Q6S4</accession>
<reference evidence="2" key="1">
    <citation type="submission" date="2019-11" db="EMBL/GenBank/DDBJ databases">
        <title>Microbial mats filling the niche in hypersaline microbial mats.</title>
        <authorList>
            <person name="Wong H.L."/>
            <person name="Macleod F.I."/>
            <person name="White R.A. III"/>
            <person name="Burns B.P."/>
        </authorList>
    </citation>
    <scope>NUCLEOTIDE SEQUENCE</scope>
    <source>
        <strain evidence="2">Rbin_158</strain>
    </source>
</reference>
<gene>
    <name evidence="2" type="ORF">GF339_13205</name>
</gene>
<dbReference type="InterPro" id="IPR009078">
    <property type="entry name" value="Ferritin-like_SF"/>
</dbReference>
<sequence>MTSNERLIKIFEYALNQEKTGLSFFETSLNRLSIGAAVTAFQKLIEEEHKHVVFISNILEDLRGGGTVDPQSLESVTIEPTNFFDERAKSEFMEQCLQSSMIPDVTVFHTAMLIEKDLSEFYDKMAATVEDEKPKEAFKMLSNWEKGHEKFFQQIHKELSQEYEAMPWGG</sequence>
<proteinExistence type="predicted"/>
<dbReference type="Proteomes" id="UP000649604">
    <property type="component" value="Unassembled WGS sequence"/>
</dbReference>
<dbReference type="Pfam" id="PF02915">
    <property type="entry name" value="Rubrerythrin"/>
    <property type="match status" value="1"/>
</dbReference>
<dbReference type="CDD" id="cd01045">
    <property type="entry name" value="Ferritin_like_AB"/>
    <property type="match status" value="1"/>
</dbReference>
<protein>
    <recommendedName>
        <fullName evidence="1">Rubrerythrin diiron-binding domain-containing protein</fullName>
    </recommendedName>
</protein>
<evidence type="ECO:0000313" key="2">
    <source>
        <dbReference type="EMBL" id="MBD3325542.1"/>
    </source>
</evidence>
<dbReference type="Gene3D" id="1.20.1260.10">
    <property type="match status" value="1"/>
</dbReference>
<name>A0A9D5Q6S4_9BACT</name>
<evidence type="ECO:0000259" key="1">
    <source>
        <dbReference type="Pfam" id="PF02915"/>
    </source>
</evidence>
<dbReference type="SUPFAM" id="SSF47240">
    <property type="entry name" value="Ferritin-like"/>
    <property type="match status" value="1"/>
</dbReference>